<dbReference type="CDD" id="cd00090">
    <property type="entry name" value="HTH_ARSR"/>
    <property type="match status" value="1"/>
</dbReference>
<dbReference type="GO" id="GO:0010288">
    <property type="term" value="P:response to lead ion"/>
    <property type="evidence" value="ECO:0007669"/>
    <property type="project" value="TreeGrafter"/>
</dbReference>
<dbReference type="SUPFAM" id="SSF46785">
    <property type="entry name" value="Winged helix' DNA-binding domain"/>
    <property type="match status" value="1"/>
</dbReference>
<dbReference type="InterPro" id="IPR036388">
    <property type="entry name" value="WH-like_DNA-bd_sf"/>
</dbReference>
<reference evidence="2 3" key="1">
    <citation type="submission" date="2012-01" db="EMBL/GenBank/DDBJ databases">
        <title>Improved High-Quality Draft sequence of Saccharomonospora xinjiangensis XJ-54.</title>
        <authorList>
            <consortium name="US DOE Joint Genome Institute"/>
            <person name="Lucas S."/>
            <person name="Han J."/>
            <person name="Lapidus A."/>
            <person name="Cheng J.-F."/>
            <person name="Goodwin L."/>
            <person name="Pitluck S."/>
            <person name="Peters L."/>
            <person name="Mikhailova N."/>
            <person name="Teshima H."/>
            <person name="Detter J.C."/>
            <person name="Han C."/>
            <person name="Tapia R."/>
            <person name="Land M."/>
            <person name="Hauser L."/>
            <person name="Kyrpides N."/>
            <person name="Ivanova N."/>
            <person name="Pagani I."/>
            <person name="Brambilla E.-M."/>
            <person name="Klenk H.-P."/>
            <person name="Woyke T."/>
        </authorList>
    </citation>
    <scope>NUCLEOTIDE SEQUENCE [LARGE SCALE GENOMIC DNA]</scope>
    <source>
        <strain evidence="2 3">XJ-54</strain>
    </source>
</reference>
<keyword evidence="3" id="KW-1185">Reference proteome</keyword>
<dbReference type="OrthoDB" id="3232131at2"/>
<dbReference type="Proteomes" id="UP000004691">
    <property type="component" value="Unassembled WGS sequence"/>
</dbReference>
<gene>
    <name evidence="2" type="ORF">SacxiDRAFT_2714</name>
</gene>
<evidence type="ECO:0000313" key="3">
    <source>
        <dbReference type="Proteomes" id="UP000004691"/>
    </source>
</evidence>
<dbReference type="InterPro" id="IPR011991">
    <property type="entry name" value="ArsR-like_HTH"/>
</dbReference>
<organism evidence="2 3">
    <name type="scientific">Saccharomonospora xinjiangensis XJ-54</name>
    <dbReference type="NCBI Taxonomy" id="882086"/>
    <lineage>
        <taxon>Bacteria</taxon>
        <taxon>Bacillati</taxon>
        <taxon>Actinomycetota</taxon>
        <taxon>Actinomycetes</taxon>
        <taxon>Pseudonocardiales</taxon>
        <taxon>Pseudonocardiaceae</taxon>
        <taxon>Saccharomonospora</taxon>
    </lineage>
</organism>
<dbReference type="GO" id="GO:0003677">
    <property type="term" value="F:DNA binding"/>
    <property type="evidence" value="ECO:0007669"/>
    <property type="project" value="TreeGrafter"/>
</dbReference>
<dbReference type="eggNOG" id="COG0640">
    <property type="taxonomic scope" value="Bacteria"/>
</dbReference>
<sequence length="240" mass="25434">MGSHTDLAAVAALLADRTRARFCMVLLDGRAWTARELAIDAGVSPATASEHLTKLVAGGILVERRQGRHRYVQLAGDQVAGLIEGLVAHADLTAASRRRPQGLRAVTASAALTRGRTCYDHLAGALGVAITDAMIGRGLIEVSLGCSLTEDGATWFGDVLGVPRADLHRTGRPAAKACLDWTERRTHLAGAAGAHLCRSLLTRHWVKRIGTGRAVRLTQDGAVALRDLLDADLDTALDTE</sequence>
<dbReference type="SMART" id="SM00418">
    <property type="entry name" value="HTH_ARSR"/>
    <property type="match status" value="1"/>
</dbReference>
<evidence type="ECO:0000313" key="2">
    <source>
        <dbReference type="EMBL" id="EID54933.1"/>
    </source>
</evidence>
<dbReference type="PANTHER" id="PTHR39168">
    <property type="entry name" value="TRANSCRIPTIONAL REGULATOR-RELATED"/>
    <property type="match status" value="1"/>
</dbReference>
<proteinExistence type="predicted"/>
<feature type="domain" description="HTH arsR-type" evidence="1">
    <location>
        <begin position="1"/>
        <end position="94"/>
    </location>
</feature>
<dbReference type="InterPro" id="IPR001845">
    <property type="entry name" value="HTH_ArsR_DNA-bd_dom"/>
</dbReference>
<dbReference type="PROSITE" id="PS50987">
    <property type="entry name" value="HTH_ARSR_2"/>
    <property type="match status" value="1"/>
</dbReference>
<dbReference type="AlphaFoldDB" id="I0V480"/>
<dbReference type="InterPro" id="IPR052543">
    <property type="entry name" value="HTH_Metal-responsive_Reg"/>
</dbReference>
<dbReference type="Gene3D" id="1.10.10.10">
    <property type="entry name" value="Winged helix-like DNA-binding domain superfamily/Winged helix DNA-binding domain"/>
    <property type="match status" value="1"/>
</dbReference>
<dbReference type="GO" id="GO:0032791">
    <property type="term" value="F:lead ion binding"/>
    <property type="evidence" value="ECO:0007669"/>
    <property type="project" value="TreeGrafter"/>
</dbReference>
<dbReference type="PANTHER" id="PTHR39168:SF1">
    <property type="entry name" value="TRANSCRIPTIONAL REGULATORY PROTEIN"/>
    <property type="match status" value="1"/>
</dbReference>
<dbReference type="HOGENOM" id="CLU_077964_0_0_11"/>
<dbReference type="RefSeq" id="WP_006239079.1">
    <property type="nucleotide sequence ID" value="NZ_JH636049.1"/>
</dbReference>
<evidence type="ECO:0000259" key="1">
    <source>
        <dbReference type="PROSITE" id="PS50987"/>
    </source>
</evidence>
<dbReference type="GO" id="GO:0097063">
    <property type="term" value="F:cadmium ion sensor activity"/>
    <property type="evidence" value="ECO:0007669"/>
    <property type="project" value="TreeGrafter"/>
</dbReference>
<accession>I0V480</accession>
<dbReference type="STRING" id="882086.SacxiDRAFT_2714"/>
<dbReference type="GO" id="GO:0003700">
    <property type="term" value="F:DNA-binding transcription factor activity"/>
    <property type="evidence" value="ECO:0007669"/>
    <property type="project" value="InterPro"/>
</dbReference>
<dbReference type="Pfam" id="PF12840">
    <property type="entry name" value="HTH_20"/>
    <property type="match status" value="1"/>
</dbReference>
<name>I0V480_9PSEU</name>
<protein>
    <submittedName>
        <fullName evidence="2">Putative transcriptional regulator</fullName>
    </submittedName>
</protein>
<dbReference type="InterPro" id="IPR036390">
    <property type="entry name" value="WH_DNA-bd_sf"/>
</dbReference>
<dbReference type="GO" id="GO:0046686">
    <property type="term" value="P:response to cadmium ion"/>
    <property type="evidence" value="ECO:0007669"/>
    <property type="project" value="TreeGrafter"/>
</dbReference>
<dbReference type="EMBL" id="JH636049">
    <property type="protein sequence ID" value="EID54933.1"/>
    <property type="molecule type" value="Genomic_DNA"/>
</dbReference>